<organism evidence="2 3">
    <name type="scientific">Caldilinea aerophila (strain DSM 14535 / JCM 11387 / NBRC 104270 / STL-6-O1)</name>
    <dbReference type="NCBI Taxonomy" id="926550"/>
    <lineage>
        <taxon>Bacteria</taxon>
        <taxon>Bacillati</taxon>
        <taxon>Chloroflexota</taxon>
        <taxon>Caldilineae</taxon>
        <taxon>Caldilineales</taxon>
        <taxon>Caldilineaceae</taxon>
        <taxon>Caldilinea</taxon>
    </lineage>
</organism>
<dbReference type="PANTHER" id="PTHR46825:SF9">
    <property type="entry name" value="BETA-LACTAMASE-RELATED DOMAIN-CONTAINING PROTEIN"/>
    <property type="match status" value="1"/>
</dbReference>
<dbReference type="RefSeq" id="WP_014431442.1">
    <property type="nucleotide sequence ID" value="NC_017079.1"/>
</dbReference>
<dbReference type="GO" id="GO:0016787">
    <property type="term" value="F:hydrolase activity"/>
    <property type="evidence" value="ECO:0007669"/>
    <property type="project" value="UniProtKB-KW"/>
</dbReference>
<dbReference type="InterPro" id="IPR050491">
    <property type="entry name" value="AmpC-like"/>
</dbReference>
<keyword evidence="3" id="KW-1185">Reference proteome</keyword>
<sequence>MVSFTPFPEFDESRFDHIAALAPALDAFATDYARAKQLPGFVYGIVAGGRLVHAGGTGLADMEAHIPAGANVLFRIASMTKSFAAVAILQLRDAGFLTLDDPVARYVPELETLHYPTADSPRLTLRHLLTMTAGWPEDNPWGDRQLALGDAAFARLLKRGVSFASAPGAQFEYSNLAYMVLGRVVQRVSGLSFQEYTTQRILHPLGMMNACWNCEEARQPIARGYRTINGAVVEEPLAWMRCEGDAAAFAGLYMSITDLARWIAFMLAAWPPCSEEEQPVLRRSSLREMQQCHVLRHRKAAPVRIDERPPCEAGGYGYGLFVMEATDLGPVVGHAGGLPGFGSHMVWLPDRDVGVAALANVSYAPAAPFAMTLLRRLVKEAQLQPRPVRPATALLQAQAEVSCLLQQWDDALADRVVAENFFLDTPREEWRRRVEMLRDRHGTLRSEGALRLNNPLRGEWRMQGERGWCNVWVTLTPTVPPRVQYLSIESVLPPNKTMEQTLERLLRALAAPTMRRISSLAGPEVDRRGLLDHLRLANLLYGPCSIEAIVAGDGVERTVAHLYSPRGRLEAEVVIDPCTGKVQSLELRAMQ</sequence>
<gene>
    <name evidence="2" type="ordered locus">CLDAP_01610</name>
</gene>
<reference evidence="2 3" key="1">
    <citation type="submission" date="2012-02" db="EMBL/GenBank/DDBJ databases">
        <title>Complete genome sequence of Caldilinea aerophila DSM 14535 (= NBRC 102666).</title>
        <authorList>
            <person name="Oguchi A."/>
            <person name="Hosoyama A."/>
            <person name="Sekine M."/>
            <person name="Fukai R."/>
            <person name="Kato Y."/>
            <person name="Nakamura S."/>
            <person name="Hanada S."/>
            <person name="Yamazaki S."/>
            <person name="Fujita N."/>
        </authorList>
    </citation>
    <scope>NUCLEOTIDE SEQUENCE [LARGE SCALE GENOMIC DNA]</scope>
    <source>
        <strain evidence="3">DSM 14535 / JCM 11387 / NBRC 104270 / STL-6-O1</strain>
    </source>
</reference>
<dbReference type="KEGG" id="cap:CLDAP_01610"/>
<dbReference type="PATRIC" id="fig|926550.5.peg.173"/>
<dbReference type="SUPFAM" id="SSF56601">
    <property type="entry name" value="beta-lactamase/transpeptidase-like"/>
    <property type="match status" value="1"/>
</dbReference>
<evidence type="ECO:0000313" key="3">
    <source>
        <dbReference type="Proteomes" id="UP000007880"/>
    </source>
</evidence>
<dbReference type="Proteomes" id="UP000007880">
    <property type="component" value="Chromosome"/>
</dbReference>
<dbReference type="Gene3D" id="3.40.710.10">
    <property type="entry name" value="DD-peptidase/beta-lactamase superfamily"/>
    <property type="match status" value="1"/>
</dbReference>
<dbReference type="AlphaFoldDB" id="I0HYW3"/>
<dbReference type="OrthoDB" id="9770183at2"/>
<dbReference type="EMBL" id="AP012337">
    <property type="protein sequence ID" value="BAL98200.1"/>
    <property type="molecule type" value="Genomic_DNA"/>
</dbReference>
<dbReference type="eggNOG" id="COG1680">
    <property type="taxonomic scope" value="Bacteria"/>
</dbReference>
<name>I0HYW3_CALAS</name>
<dbReference type="Pfam" id="PF00144">
    <property type="entry name" value="Beta-lactamase"/>
    <property type="match status" value="1"/>
</dbReference>
<evidence type="ECO:0000313" key="2">
    <source>
        <dbReference type="EMBL" id="BAL98200.1"/>
    </source>
</evidence>
<dbReference type="PANTHER" id="PTHR46825">
    <property type="entry name" value="D-ALANYL-D-ALANINE-CARBOXYPEPTIDASE/ENDOPEPTIDASE AMPH"/>
    <property type="match status" value="1"/>
</dbReference>
<keyword evidence="2" id="KW-0378">Hydrolase</keyword>
<dbReference type="InterPro" id="IPR001466">
    <property type="entry name" value="Beta-lactam-related"/>
</dbReference>
<accession>I0HYW3</accession>
<evidence type="ECO:0000259" key="1">
    <source>
        <dbReference type="Pfam" id="PF00144"/>
    </source>
</evidence>
<dbReference type="InterPro" id="IPR012338">
    <property type="entry name" value="Beta-lactam/transpept-like"/>
</dbReference>
<feature type="domain" description="Beta-lactamase-related" evidence="1">
    <location>
        <begin position="26"/>
        <end position="372"/>
    </location>
</feature>
<protein>
    <submittedName>
        <fullName evidence="2">Putative hydrolase</fullName>
    </submittedName>
</protein>
<dbReference type="HOGENOM" id="CLU_020027_5_0_0"/>
<dbReference type="STRING" id="926550.CLDAP_01610"/>
<proteinExistence type="predicted"/>